<keyword evidence="6" id="KW-0406">Ion transport</keyword>
<dbReference type="PANTHER" id="PTHR43833">
    <property type="entry name" value="POTASSIUM CHANNEL PROTEIN 2-RELATED-RELATED"/>
    <property type="match status" value="1"/>
</dbReference>
<dbReference type="HOGENOM" id="CLU_046525_0_2_9"/>
<dbReference type="Pfam" id="PF02254">
    <property type="entry name" value="TrkA_N"/>
    <property type="match status" value="2"/>
</dbReference>
<evidence type="ECO:0000256" key="4">
    <source>
        <dbReference type="ARBA" id="ARBA00022958"/>
    </source>
</evidence>
<dbReference type="Pfam" id="PF02080">
    <property type="entry name" value="TrkA_C"/>
    <property type="match status" value="2"/>
</dbReference>
<dbReference type="EMBL" id="AGCJ01000046">
    <property type="protein sequence ID" value="EHM40376.1"/>
    <property type="molecule type" value="Genomic_DNA"/>
</dbReference>
<name>G9YHU6_9FIRM</name>
<dbReference type="PRINTS" id="PR00335">
    <property type="entry name" value="KUPTAKETRKA"/>
</dbReference>
<dbReference type="Gene3D" id="3.40.50.720">
    <property type="entry name" value="NAD(P)-binding Rossmann-like Domain"/>
    <property type="match status" value="2"/>
</dbReference>
<dbReference type="NCBIfam" id="NF007031">
    <property type="entry name" value="PRK09496.1-2"/>
    <property type="match status" value="1"/>
</dbReference>
<dbReference type="SUPFAM" id="SSF116726">
    <property type="entry name" value="TrkA C-terminal domain-like"/>
    <property type="match status" value="2"/>
</dbReference>
<dbReference type="PROSITE" id="PS51202">
    <property type="entry name" value="RCK_C"/>
    <property type="match status" value="2"/>
</dbReference>
<dbReference type="GO" id="GO:0015079">
    <property type="term" value="F:potassium ion transmembrane transporter activity"/>
    <property type="evidence" value="ECO:0007669"/>
    <property type="project" value="InterPro"/>
</dbReference>
<gene>
    <name evidence="9" type="ORF">HMPREF0080_01230</name>
</gene>
<dbReference type="Proteomes" id="UP000005481">
    <property type="component" value="Unassembled WGS sequence"/>
</dbReference>
<dbReference type="eggNOG" id="COG0569">
    <property type="taxonomic scope" value="Bacteria"/>
</dbReference>
<dbReference type="GO" id="GO:0005886">
    <property type="term" value="C:plasma membrane"/>
    <property type="evidence" value="ECO:0007669"/>
    <property type="project" value="InterPro"/>
</dbReference>
<dbReference type="NCBIfam" id="NF007039">
    <property type="entry name" value="PRK09496.3-2"/>
    <property type="match status" value="1"/>
</dbReference>
<protein>
    <recommendedName>
        <fullName evidence="1">Trk system potassium uptake protein TrkA</fullName>
    </recommendedName>
</protein>
<evidence type="ECO:0000313" key="9">
    <source>
        <dbReference type="EMBL" id="EHM40376.1"/>
    </source>
</evidence>
<keyword evidence="3" id="KW-0633">Potassium transport</keyword>
<feature type="domain" description="RCK C-terminal" evidence="8">
    <location>
        <begin position="156"/>
        <end position="237"/>
    </location>
</feature>
<feature type="domain" description="RCK N-terminal" evidence="7">
    <location>
        <begin position="243"/>
        <end position="360"/>
    </location>
</feature>
<evidence type="ECO:0000313" key="10">
    <source>
        <dbReference type="Proteomes" id="UP000005481"/>
    </source>
</evidence>
<feature type="domain" description="RCK N-terminal" evidence="7">
    <location>
        <begin position="15"/>
        <end position="136"/>
    </location>
</feature>
<dbReference type="NCBIfam" id="NF007041">
    <property type="entry name" value="PRK09496.3-4"/>
    <property type="match status" value="1"/>
</dbReference>
<evidence type="ECO:0000256" key="6">
    <source>
        <dbReference type="ARBA" id="ARBA00023065"/>
    </source>
</evidence>
<dbReference type="InterPro" id="IPR050721">
    <property type="entry name" value="Trk_Ktr_HKT_K-transport"/>
</dbReference>
<evidence type="ECO:0000256" key="1">
    <source>
        <dbReference type="ARBA" id="ARBA00017378"/>
    </source>
</evidence>
<dbReference type="NCBIfam" id="NF007034">
    <property type="entry name" value="PRK09496.2-1"/>
    <property type="match status" value="1"/>
</dbReference>
<evidence type="ECO:0000256" key="2">
    <source>
        <dbReference type="ARBA" id="ARBA00022448"/>
    </source>
</evidence>
<evidence type="ECO:0000259" key="7">
    <source>
        <dbReference type="PROSITE" id="PS51201"/>
    </source>
</evidence>
<dbReference type="InterPro" id="IPR036721">
    <property type="entry name" value="RCK_C_sf"/>
</dbReference>
<keyword evidence="2" id="KW-0813">Transport</keyword>
<evidence type="ECO:0000259" key="8">
    <source>
        <dbReference type="PROSITE" id="PS51202"/>
    </source>
</evidence>
<dbReference type="Gene3D" id="3.30.70.1450">
    <property type="entry name" value="Regulator of K+ conductance, C-terminal domain"/>
    <property type="match status" value="2"/>
</dbReference>
<keyword evidence="10" id="KW-1185">Reference proteome</keyword>
<dbReference type="InterPro" id="IPR006036">
    <property type="entry name" value="K_uptake_TrkA"/>
</dbReference>
<organism evidence="9 10">
    <name type="scientific">Anaeroglobus geminatus F0357</name>
    <dbReference type="NCBI Taxonomy" id="861450"/>
    <lineage>
        <taxon>Bacteria</taxon>
        <taxon>Bacillati</taxon>
        <taxon>Bacillota</taxon>
        <taxon>Negativicutes</taxon>
        <taxon>Veillonellales</taxon>
        <taxon>Veillonellaceae</taxon>
        <taxon>Anaeroglobus</taxon>
    </lineage>
</organism>
<keyword evidence="5" id="KW-0520">NAD</keyword>
<feature type="domain" description="RCK C-terminal" evidence="8">
    <location>
        <begin position="380"/>
        <end position="461"/>
    </location>
</feature>
<dbReference type="PROSITE" id="PS51201">
    <property type="entry name" value="RCK_N"/>
    <property type="match status" value="2"/>
</dbReference>
<dbReference type="InterPro" id="IPR006037">
    <property type="entry name" value="RCK_C"/>
</dbReference>
<dbReference type="NCBIfam" id="NF007032">
    <property type="entry name" value="PRK09496.1-4"/>
    <property type="match status" value="1"/>
</dbReference>
<dbReference type="STRING" id="861450.HMPREF0080_01230"/>
<dbReference type="PANTHER" id="PTHR43833:SF5">
    <property type="entry name" value="TRK SYSTEM POTASSIUM UPTAKE PROTEIN TRKA"/>
    <property type="match status" value="1"/>
</dbReference>
<evidence type="ECO:0000256" key="3">
    <source>
        <dbReference type="ARBA" id="ARBA00022538"/>
    </source>
</evidence>
<comment type="caution">
    <text evidence="9">The sequence shown here is derived from an EMBL/GenBank/DDBJ whole genome shotgun (WGS) entry which is preliminary data.</text>
</comment>
<dbReference type="AlphaFoldDB" id="G9YHU6"/>
<reference evidence="9 10" key="1">
    <citation type="submission" date="2011-08" db="EMBL/GenBank/DDBJ databases">
        <authorList>
            <person name="Weinstock G."/>
            <person name="Sodergren E."/>
            <person name="Clifton S."/>
            <person name="Fulton L."/>
            <person name="Fulton B."/>
            <person name="Courtney L."/>
            <person name="Fronick C."/>
            <person name="Harrison M."/>
            <person name="Strong C."/>
            <person name="Farmer C."/>
            <person name="Delahaunty K."/>
            <person name="Markovic C."/>
            <person name="Hall O."/>
            <person name="Minx P."/>
            <person name="Tomlinson C."/>
            <person name="Mitreva M."/>
            <person name="Hou S."/>
            <person name="Chen J."/>
            <person name="Wollam A."/>
            <person name="Pepin K.H."/>
            <person name="Johnson M."/>
            <person name="Bhonagiri V."/>
            <person name="Zhang X."/>
            <person name="Suruliraj S."/>
            <person name="Warren W."/>
            <person name="Chinwalla A."/>
            <person name="Mardis E.R."/>
            <person name="Wilson R.K."/>
        </authorList>
    </citation>
    <scope>NUCLEOTIDE SEQUENCE [LARGE SCALE GENOMIC DNA]</scope>
    <source>
        <strain evidence="9 10">F0357</strain>
    </source>
</reference>
<dbReference type="SUPFAM" id="SSF51735">
    <property type="entry name" value="NAD(P)-binding Rossmann-fold domains"/>
    <property type="match status" value="2"/>
</dbReference>
<dbReference type="PATRIC" id="fig|861450.3.peg.1145"/>
<accession>G9YHU6</accession>
<evidence type="ECO:0000256" key="5">
    <source>
        <dbReference type="ARBA" id="ARBA00023027"/>
    </source>
</evidence>
<proteinExistence type="predicted"/>
<sequence>MITVVKRLSDTGGISVRIVVIGAGKLGYSIAELLSNEQMDVVVVDIDDDRLEAVKNTLDVLTVPANGASPITMSDPDVFGSDILVAATNSDETNMIACILAKKHGISYTAARIRDLEFLSEAKGYLKENFDIDLMINPEYITAREINRILMTPAALNVEDFAQGKVRLFETKIRKESPLADIPLKDLVLPQDVLAGLIFRDHRMIIPHGEDRLLPHDNAFFVGASDKIERFSKQFVGTGMKAPERVLIIGAGRTGRALAKMLDKQDVNVKVIEKDPERSRMVAERIDKGIVICGDGTDIDLLTQEGVGEADVVVCLTDDDKLNLMLALLAKHLGAGRTIVRVARIEYVDLMEKVGVDIVLSSRLLAAGEILAFARRGGVVSVALLEGAKAEAVEIIVQPESYVDGKALMDMDLPRECLICAYVRDDEVFVPTGQSVLRAGDRAILFIRMDFAKKVMKYFTGKA</sequence>
<keyword evidence="4" id="KW-0630">Potassium</keyword>
<dbReference type="InterPro" id="IPR003148">
    <property type="entry name" value="RCK_N"/>
</dbReference>
<dbReference type="InterPro" id="IPR036291">
    <property type="entry name" value="NAD(P)-bd_dom_sf"/>
</dbReference>